<evidence type="ECO:0000313" key="2">
    <source>
        <dbReference type="Proteomes" id="UP001501470"/>
    </source>
</evidence>
<comment type="caution">
    <text evidence="1">The sequence shown here is derived from an EMBL/GenBank/DDBJ whole genome shotgun (WGS) entry which is preliminary data.</text>
</comment>
<reference evidence="2" key="1">
    <citation type="journal article" date="2019" name="Int. J. Syst. Evol. Microbiol.">
        <title>The Global Catalogue of Microorganisms (GCM) 10K type strain sequencing project: providing services to taxonomists for standard genome sequencing and annotation.</title>
        <authorList>
            <consortium name="The Broad Institute Genomics Platform"/>
            <consortium name="The Broad Institute Genome Sequencing Center for Infectious Disease"/>
            <person name="Wu L."/>
            <person name="Ma J."/>
        </authorList>
    </citation>
    <scope>NUCLEOTIDE SEQUENCE [LARGE SCALE GENOMIC DNA]</scope>
    <source>
        <strain evidence="2">JCM 15933</strain>
    </source>
</reference>
<protein>
    <submittedName>
        <fullName evidence="1">Uncharacterized protein</fullName>
    </submittedName>
</protein>
<accession>A0ABP4MC00</accession>
<dbReference type="Proteomes" id="UP001501470">
    <property type="component" value="Unassembled WGS sequence"/>
</dbReference>
<sequence>MAMSLDRLAAAGAEGRCRALWKFEDSPDVRQMLNDVRRHGPGRLRRAALDALAAAISLDVGWHRPVSADVSGWPLLASVPGTGLTTLPAGVYEI</sequence>
<keyword evidence="2" id="KW-1185">Reference proteome</keyword>
<organism evidence="1 2">
    <name type="scientific">Dactylosporangium maewongense</name>
    <dbReference type="NCBI Taxonomy" id="634393"/>
    <lineage>
        <taxon>Bacteria</taxon>
        <taxon>Bacillati</taxon>
        <taxon>Actinomycetota</taxon>
        <taxon>Actinomycetes</taxon>
        <taxon>Micromonosporales</taxon>
        <taxon>Micromonosporaceae</taxon>
        <taxon>Dactylosporangium</taxon>
    </lineage>
</organism>
<dbReference type="EMBL" id="BAAAQD010000016">
    <property type="protein sequence ID" value="GAA1541574.1"/>
    <property type="molecule type" value="Genomic_DNA"/>
</dbReference>
<evidence type="ECO:0000313" key="1">
    <source>
        <dbReference type="EMBL" id="GAA1541574.1"/>
    </source>
</evidence>
<name>A0ABP4MC00_9ACTN</name>
<proteinExistence type="predicted"/>
<gene>
    <name evidence="1" type="ORF">GCM10009827_071310</name>
</gene>